<evidence type="ECO:0000313" key="8">
    <source>
        <dbReference type="EMBL" id="RSV04842.1"/>
    </source>
</evidence>
<feature type="transmembrane region" description="Helical" evidence="6">
    <location>
        <begin position="140"/>
        <end position="166"/>
    </location>
</feature>
<dbReference type="Pfam" id="PF01810">
    <property type="entry name" value="LysE"/>
    <property type="match status" value="1"/>
</dbReference>
<keyword evidence="5 6" id="KW-0472">Membrane</keyword>
<keyword evidence="3 6" id="KW-0812">Transmembrane</keyword>
<dbReference type="Proteomes" id="UP000185161">
    <property type="component" value="Chromosome"/>
</dbReference>
<dbReference type="GO" id="GO:0033228">
    <property type="term" value="P:cysteine export across plasma membrane"/>
    <property type="evidence" value="ECO:0007669"/>
    <property type="project" value="TreeGrafter"/>
</dbReference>
<evidence type="ECO:0000313" key="10">
    <source>
        <dbReference type="Proteomes" id="UP000286681"/>
    </source>
</evidence>
<name>A0A1L6JBF8_9SPHN</name>
<evidence type="ECO:0000313" key="9">
    <source>
        <dbReference type="Proteomes" id="UP000185161"/>
    </source>
</evidence>
<feature type="transmembrane region" description="Helical" evidence="6">
    <location>
        <begin position="75"/>
        <end position="92"/>
    </location>
</feature>
<protein>
    <submittedName>
        <fullName evidence="8">LysE family translocator</fullName>
    </submittedName>
    <submittedName>
        <fullName evidence="7">Lysine transporter LysE</fullName>
    </submittedName>
</protein>
<organism evidence="7 9">
    <name type="scientific">Sphingomonas koreensis</name>
    <dbReference type="NCBI Taxonomy" id="93064"/>
    <lineage>
        <taxon>Bacteria</taxon>
        <taxon>Pseudomonadati</taxon>
        <taxon>Pseudomonadota</taxon>
        <taxon>Alphaproteobacteria</taxon>
        <taxon>Sphingomonadales</taxon>
        <taxon>Sphingomonadaceae</taxon>
        <taxon>Sphingomonas</taxon>
    </lineage>
</organism>
<evidence type="ECO:0000256" key="2">
    <source>
        <dbReference type="ARBA" id="ARBA00022475"/>
    </source>
</evidence>
<reference evidence="9" key="2">
    <citation type="submission" date="2016-12" db="EMBL/GenBank/DDBJ databases">
        <title>Whole genome sequencing of Sphingomonas sp. ABOJV.</title>
        <authorList>
            <person name="Conlan S."/>
            <person name="Thomas P.J."/>
            <person name="Mullikin J."/>
            <person name="Palmore T.N."/>
            <person name="Frank K.M."/>
            <person name="Segre J.A."/>
        </authorList>
    </citation>
    <scope>NUCLEOTIDE SEQUENCE [LARGE SCALE GENOMIC DNA]</scope>
    <source>
        <strain evidence="9">ABOJV</strain>
    </source>
</reference>
<comment type="subcellular location">
    <subcellularLocation>
        <location evidence="1">Cell membrane</location>
        <topology evidence="1">Multi-pass membrane protein</topology>
    </subcellularLocation>
</comment>
<sequence>MLWMQTLPALSVFAFVSSITPGPNNLMLMTSGTNFGLRRTVPHMLGVSIGFVLMIVLVGLGLAELFARYPVAHEVLKWVSVAYLLYLAWKVATAAPPGEGDAAGRPLTFVQAALFQWVNPKAWTMALTGVTVYLPPVEPWIGLALVAGLFGAVNLPCVGVWAVMGVKLRRWLGDRRRLRMFNIAAAVLLVASLYPTVAQPATGSLTVPSSSRSSGE</sequence>
<dbReference type="PANTHER" id="PTHR30086:SF20">
    <property type="entry name" value="ARGININE EXPORTER PROTEIN ARGO-RELATED"/>
    <property type="match status" value="1"/>
</dbReference>
<dbReference type="PANTHER" id="PTHR30086">
    <property type="entry name" value="ARGININE EXPORTER PROTEIN ARGO"/>
    <property type="match status" value="1"/>
</dbReference>
<evidence type="ECO:0000313" key="7">
    <source>
        <dbReference type="EMBL" id="APR53268.1"/>
    </source>
</evidence>
<accession>A0A1L6JBF8</accession>
<keyword evidence="4 6" id="KW-1133">Transmembrane helix</keyword>
<dbReference type="EMBL" id="CP018820">
    <property type="protein sequence ID" value="APR53268.1"/>
    <property type="molecule type" value="Genomic_DNA"/>
</dbReference>
<dbReference type="EMBL" id="QQWO01000005">
    <property type="protein sequence ID" value="RSV04842.1"/>
    <property type="molecule type" value="Genomic_DNA"/>
</dbReference>
<evidence type="ECO:0000256" key="5">
    <source>
        <dbReference type="ARBA" id="ARBA00023136"/>
    </source>
</evidence>
<evidence type="ECO:0000256" key="1">
    <source>
        <dbReference type="ARBA" id="ARBA00004651"/>
    </source>
</evidence>
<dbReference type="KEGG" id="skr:BRX40_13280"/>
<gene>
    <name evidence="7" type="ORF">BRX40_13280</name>
    <name evidence="8" type="ORF">CA257_08060</name>
</gene>
<proteinExistence type="predicted"/>
<dbReference type="RefSeq" id="WP_066579892.1">
    <property type="nucleotide sequence ID" value="NZ_QLJD01000001.1"/>
</dbReference>
<feature type="transmembrane region" description="Helical" evidence="6">
    <location>
        <begin position="178"/>
        <end position="197"/>
    </location>
</feature>
<evidence type="ECO:0000256" key="3">
    <source>
        <dbReference type="ARBA" id="ARBA00022692"/>
    </source>
</evidence>
<evidence type="ECO:0000256" key="4">
    <source>
        <dbReference type="ARBA" id="ARBA00022989"/>
    </source>
</evidence>
<dbReference type="GO" id="GO:0015171">
    <property type="term" value="F:amino acid transmembrane transporter activity"/>
    <property type="evidence" value="ECO:0007669"/>
    <property type="project" value="TreeGrafter"/>
</dbReference>
<dbReference type="OrthoDB" id="9804822at2"/>
<dbReference type="AlphaFoldDB" id="A0A1L6JBF8"/>
<feature type="transmembrane region" description="Helical" evidence="6">
    <location>
        <begin position="45"/>
        <end position="63"/>
    </location>
</feature>
<reference evidence="7" key="1">
    <citation type="submission" date="2016-12" db="EMBL/GenBank/DDBJ databases">
        <title>Whole genome sequencing of Sphingomonas koreensis.</title>
        <authorList>
            <person name="Conlan S."/>
            <person name="Thomas P.J."/>
            <person name="Mullikin J."/>
            <person name="Palmore T.N."/>
            <person name="Frank K.M."/>
            <person name="Segre J.A."/>
        </authorList>
    </citation>
    <scope>NUCLEOTIDE SEQUENCE</scope>
    <source>
        <strain evidence="7">ABOJV</strain>
    </source>
</reference>
<dbReference type="InterPro" id="IPR001123">
    <property type="entry name" value="LeuE-type"/>
</dbReference>
<keyword evidence="2" id="KW-1003">Cell membrane</keyword>
<dbReference type="GO" id="GO:0005886">
    <property type="term" value="C:plasma membrane"/>
    <property type="evidence" value="ECO:0007669"/>
    <property type="project" value="UniProtKB-SubCell"/>
</dbReference>
<keyword evidence="9" id="KW-1185">Reference proteome</keyword>
<reference evidence="8 10" key="3">
    <citation type="submission" date="2018-07" db="EMBL/GenBank/DDBJ databases">
        <title>Genomic and Epidemiologic Investigation of an Indolent Hospital Outbreak.</title>
        <authorList>
            <person name="Johnson R.C."/>
            <person name="Deming C."/>
            <person name="Conlan S."/>
            <person name="Zellmer C.J."/>
            <person name="Michelin A.V."/>
            <person name="Lee-Lin S."/>
            <person name="Thomas P.J."/>
            <person name="Park M."/>
            <person name="Weingarten R.A."/>
            <person name="Less J."/>
            <person name="Dekker J.P."/>
            <person name="Frank K.M."/>
            <person name="Musser K.A."/>
            <person name="Mcquiston J.R."/>
            <person name="Henderson D.K."/>
            <person name="Lau A.F."/>
            <person name="Palmore T.N."/>
            <person name="Segre J.A."/>
        </authorList>
    </citation>
    <scope>NUCLEOTIDE SEQUENCE [LARGE SCALE GENOMIC DNA]</scope>
    <source>
        <strain evidence="8 10">SK-NIH.Env10_0317</strain>
    </source>
</reference>
<evidence type="ECO:0000256" key="6">
    <source>
        <dbReference type="SAM" id="Phobius"/>
    </source>
</evidence>
<dbReference type="Proteomes" id="UP000286681">
    <property type="component" value="Unassembled WGS sequence"/>
</dbReference>